<reference evidence="2 3" key="1">
    <citation type="journal article" date="2020" name="Insects">
        <title>Bacteria Belonging to Pseudomonas typographi sp. nov. from the Bark Beetle Ips typographus Have Genomic Potential to Aid in the Host Ecology.</title>
        <authorList>
            <person name="Peral-Aranega E."/>
            <person name="Saati-Santamaria Z."/>
            <person name="Kolarik M."/>
            <person name="Rivas R."/>
            <person name="Garcia-Fraile P."/>
        </authorList>
    </citation>
    <scope>NUCLEOTIDE SEQUENCE [LARGE SCALE GENOMIC DNA]</scope>
    <source>
        <strain evidence="2 3">CA3A</strain>
    </source>
</reference>
<dbReference type="Pfam" id="PF08668">
    <property type="entry name" value="HDOD"/>
    <property type="match status" value="1"/>
</dbReference>
<proteinExistence type="predicted"/>
<dbReference type="InterPro" id="IPR013976">
    <property type="entry name" value="HDOD"/>
</dbReference>
<dbReference type="PROSITE" id="PS51833">
    <property type="entry name" value="HDOD"/>
    <property type="match status" value="1"/>
</dbReference>
<dbReference type="Proteomes" id="UP000805841">
    <property type="component" value="Unassembled WGS sequence"/>
</dbReference>
<name>A0ABR7Z633_9PSED</name>
<gene>
    <name evidence="2" type="ORF">HAQ05_19105</name>
</gene>
<keyword evidence="3" id="KW-1185">Reference proteome</keyword>
<organism evidence="2 3">
    <name type="scientific">Pseudomonas typographi</name>
    <dbReference type="NCBI Taxonomy" id="2715964"/>
    <lineage>
        <taxon>Bacteria</taxon>
        <taxon>Pseudomonadati</taxon>
        <taxon>Pseudomonadota</taxon>
        <taxon>Gammaproteobacteria</taxon>
        <taxon>Pseudomonadales</taxon>
        <taxon>Pseudomonadaceae</taxon>
        <taxon>Pseudomonas</taxon>
    </lineage>
</organism>
<dbReference type="RefSeq" id="WP_190423417.1">
    <property type="nucleotide sequence ID" value="NZ_JAAOCA010000025.1"/>
</dbReference>
<evidence type="ECO:0000313" key="2">
    <source>
        <dbReference type="EMBL" id="MBD1600798.1"/>
    </source>
</evidence>
<comment type="caution">
    <text evidence="2">The sequence shown here is derived from an EMBL/GenBank/DDBJ whole genome shotgun (WGS) entry which is preliminary data.</text>
</comment>
<dbReference type="Gene3D" id="1.10.3210.10">
    <property type="entry name" value="Hypothetical protein af1432"/>
    <property type="match status" value="1"/>
</dbReference>
<sequence length="503" mass="55591">MPVAIPNSVDTWVKALADVRLPVPTHSHDRVSAYLNDSSRSLREIAECMQQSPALVLNVIREANAHANSALIEPAESLEVAITRMGLQRTGELLKRLPAMPSAEIPQALRQLQLVSQHASQLANGLFAARLARLWQEVHWGALLFLAPLWPIALTQPGLIEDWELRVVRRGEPAVNVERALFGVPLLDICQALAERWRLPLWVLQGYRSLGAERRSLARVMLIARDFGDPLRQQQRLDAEPALRRFANQPAISILLANGLALAAQQGWATHHALRWEYLIALYTQMPLGDVQQQVHQESVHSARQVAQPDLWHPATALIWPWHERRPLQPAPPPSAEALVQWRRNCTDLLAEPSPFNNAMHLATTARDALVACGMQRVLLLMPDKSQTVLLVQQLAGLPKPAAQLSFALDQGAVLKRLAQEPGQIRVTPANSGQFSHLIPASLRVLFRGEHLLLRSLASHGRVAMLVVADQGGGPLSDITVQAFGKTAQCIEKALAAFSNRNK</sequence>
<evidence type="ECO:0000313" key="3">
    <source>
        <dbReference type="Proteomes" id="UP000805841"/>
    </source>
</evidence>
<protein>
    <submittedName>
        <fullName evidence="2">HDOD domain-containing protein</fullName>
    </submittedName>
</protein>
<feature type="domain" description="HDOD" evidence="1">
    <location>
        <begin position="21"/>
        <end position="213"/>
    </location>
</feature>
<accession>A0ABR7Z633</accession>
<dbReference type="EMBL" id="JAAOCA010000025">
    <property type="protein sequence ID" value="MBD1600798.1"/>
    <property type="molecule type" value="Genomic_DNA"/>
</dbReference>
<evidence type="ECO:0000259" key="1">
    <source>
        <dbReference type="PROSITE" id="PS51833"/>
    </source>
</evidence>
<dbReference type="SUPFAM" id="SSF109604">
    <property type="entry name" value="HD-domain/PDEase-like"/>
    <property type="match status" value="1"/>
</dbReference>